<sequence length="52" mass="6146">MVSFQSVRNYKHFLIDIKILNLVPKVSNCLFYLNPSEKQDEHMYFVDSHSLG</sequence>
<proteinExistence type="predicted"/>
<dbReference type="EMBL" id="GGEC01056096">
    <property type="protein sequence ID" value="MBX36580.1"/>
    <property type="molecule type" value="Transcribed_RNA"/>
</dbReference>
<dbReference type="AlphaFoldDB" id="A0A2P2N282"/>
<reference evidence="1" key="1">
    <citation type="submission" date="2018-02" db="EMBL/GenBank/DDBJ databases">
        <title>Rhizophora mucronata_Transcriptome.</title>
        <authorList>
            <person name="Meera S.P."/>
            <person name="Sreeshan A."/>
            <person name="Augustine A."/>
        </authorList>
    </citation>
    <scope>NUCLEOTIDE SEQUENCE</scope>
    <source>
        <tissue evidence="1">Leaf</tissue>
    </source>
</reference>
<evidence type="ECO:0000313" key="1">
    <source>
        <dbReference type="EMBL" id="MBX36580.1"/>
    </source>
</evidence>
<organism evidence="1">
    <name type="scientific">Rhizophora mucronata</name>
    <name type="common">Asiatic mangrove</name>
    <dbReference type="NCBI Taxonomy" id="61149"/>
    <lineage>
        <taxon>Eukaryota</taxon>
        <taxon>Viridiplantae</taxon>
        <taxon>Streptophyta</taxon>
        <taxon>Embryophyta</taxon>
        <taxon>Tracheophyta</taxon>
        <taxon>Spermatophyta</taxon>
        <taxon>Magnoliopsida</taxon>
        <taxon>eudicotyledons</taxon>
        <taxon>Gunneridae</taxon>
        <taxon>Pentapetalae</taxon>
        <taxon>rosids</taxon>
        <taxon>fabids</taxon>
        <taxon>Malpighiales</taxon>
        <taxon>Rhizophoraceae</taxon>
        <taxon>Rhizophora</taxon>
    </lineage>
</organism>
<accession>A0A2P2N282</accession>
<protein>
    <submittedName>
        <fullName evidence="1">Uncharacterized protein</fullName>
    </submittedName>
</protein>
<name>A0A2P2N282_RHIMU</name>